<feature type="non-terminal residue" evidence="2">
    <location>
        <position position="1"/>
    </location>
</feature>
<name>A0A124SAQ7_CYNCS</name>
<dbReference type="AlphaFoldDB" id="A0A124SAQ7"/>
<dbReference type="Gramene" id="KVH88225">
    <property type="protein sequence ID" value="KVH88225"/>
    <property type="gene ID" value="Ccrd_024379"/>
</dbReference>
<protein>
    <submittedName>
        <fullName evidence="2">Uncharacterized protein</fullName>
    </submittedName>
</protein>
<feature type="compositionally biased region" description="Polar residues" evidence="1">
    <location>
        <begin position="47"/>
        <end position="62"/>
    </location>
</feature>
<feature type="region of interest" description="Disordered" evidence="1">
    <location>
        <begin position="25"/>
        <end position="68"/>
    </location>
</feature>
<keyword evidence="3" id="KW-1185">Reference proteome</keyword>
<gene>
    <name evidence="2" type="ORF">Ccrd_024379</name>
</gene>
<organism evidence="2 3">
    <name type="scientific">Cynara cardunculus var. scolymus</name>
    <name type="common">Globe artichoke</name>
    <name type="synonym">Cynara scolymus</name>
    <dbReference type="NCBI Taxonomy" id="59895"/>
    <lineage>
        <taxon>Eukaryota</taxon>
        <taxon>Viridiplantae</taxon>
        <taxon>Streptophyta</taxon>
        <taxon>Embryophyta</taxon>
        <taxon>Tracheophyta</taxon>
        <taxon>Spermatophyta</taxon>
        <taxon>Magnoliopsida</taxon>
        <taxon>eudicotyledons</taxon>
        <taxon>Gunneridae</taxon>
        <taxon>Pentapetalae</taxon>
        <taxon>asterids</taxon>
        <taxon>campanulids</taxon>
        <taxon>Asterales</taxon>
        <taxon>Asteraceae</taxon>
        <taxon>Carduoideae</taxon>
        <taxon>Cardueae</taxon>
        <taxon>Carduinae</taxon>
        <taxon>Cynara</taxon>
    </lineage>
</organism>
<evidence type="ECO:0000313" key="3">
    <source>
        <dbReference type="Proteomes" id="UP000243975"/>
    </source>
</evidence>
<dbReference type="EMBL" id="LEKV01005502">
    <property type="protein sequence ID" value="KVH88225.1"/>
    <property type="molecule type" value="Genomic_DNA"/>
</dbReference>
<proteinExistence type="predicted"/>
<evidence type="ECO:0000256" key="1">
    <source>
        <dbReference type="SAM" id="MobiDB-lite"/>
    </source>
</evidence>
<evidence type="ECO:0000313" key="2">
    <source>
        <dbReference type="EMBL" id="KVH88225.1"/>
    </source>
</evidence>
<reference evidence="2 3" key="1">
    <citation type="journal article" date="2016" name="Sci. Rep.">
        <title>The genome sequence of the outbreeding globe artichoke constructed de novo incorporating a phase-aware low-pass sequencing strategy of F1 progeny.</title>
        <authorList>
            <person name="Scaglione D."/>
            <person name="Reyes-Chin-Wo S."/>
            <person name="Acquadro A."/>
            <person name="Froenicke L."/>
            <person name="Portis E."/>
            <person name="Beitel C."/>
            <person name="Tirone M."/>
            <person name="Mauro R."/>
            <person name="Lo Monaco A."/>
            <person name="Mauromicale G."/>
            <person name="Faccioli P."/>
            <person name="Cattivelli L."/>
            <person name="Rieseberg L."/>
            <person name="Michelmore R."/>
            <person name="Lanteri S."/>
        </authorList>
    </citation>
    <scope>NUCLEOTIDE SEQUENCE [LARGE SCALE GENOMIC DNA]</scope>
    <source>
        <strain evidence="2">2C</strain>
    </source>
</reference>
<comment type="caution">
    <text evidence="2">The sequence shown here is derived from an EMBL/GenBank/DDBJ whole genome shotgun (WGS) entry which is preliminary data.</text>
</comment>
<sequence length="124" mass="13813">MSSGPQVSSMIVGVSNEDLHVIVDEGGSNEGENVSMEVNEEPCEPPLNTTNKEAETDNNPFHNSKRPRRSKVWDEFFDPEMIKNQWKVRDESVECEFGSNTREGNDGSSGLFELLLDVFSGETS</sequence>
<accession>A0A124SAQ7</accession>
<dbReference type="Proteomes" id="UP000243975">
    <property type="component" value="Unassembled WGS sequence"/>
</dbReference>